<keyword evidence="7" id="KW-1185">Reference proteome</keyword>
<dbReference type="PROSITE" id="PS51319">
    <property type="entry name" value="TFIIS_N"/>
    <property type="match status" value="1"/>
</dbReference>
<dbReference type="KEGG" id="aly:9317327"/>
<dbReference type="Proteomes" id="UP000008694">
    <property type="component" value="Unassembled WGS sequence"/>
</dbReference>
<dbReference type="CDD" id="cd00183">
    <property type="entry name" value="TFIIS_I"/>
    <property type="match status" value="1"/>
</dbReference>
<evidence type="ECO:0000313" key="7">
    <source>
        <dbReference type="Proteomes" id="UP000008694"/>
    </source>
</evidence>
<reference evidence="7" key="1">
    <citation type="journal article" date="2011" name="Nat. Genet.">
        <title>The Arabidopsis lyrata genome sequence and the basis of rapid genome size change.</title>
        <authorList>
            <person name="Hu T.T."/>
            <person name="Pattyn P."/>
            <person name="Bakker E.G."/>
            <person name="Cao J."/>
            <person name="Cheng J.-F."/>
            <person name="Clark R.M."/>
            <person name="Fahlgren N."/>
            <person name="Fawcett J.A."/>
            <person name="Grimwood J."/>
            <person name="Gundlach H."/>
            <person name="Haberer G."/>
            <person name="Hollister J.D."/>
            <person name="Ossowski S."/>
            <person name="Ottilar R.P."/>
            <person name="Salamov A.A."/>
            <person name="Schneeberger K."/>
            <person name="Spannagl M."/>
            <person name="Wang X."/>
            <person name="Yang L."/>
            <person name="Nasrallah M.E."/>
            <person name="Bergelson J."/>
            <person name="Carrington J.C."/>
            <person name="Gaut B.S."/>
            <person name="Schmutz J."/>
            <person name="Mayer K.F.X."/>
            <person name="Van de Peer Y."/>
            <person name="Grigoriev I.V."/>
            <person name="Nordborg M."/>
            <person name="Weigel D."/>
            <person name="Guo Y.-L."/>
        </authorList>
    </citation>
    <scope>NUCLEOTIDE SEQUENCE [LARGE SCALE GENOMIC DNA]</scope>
    <source>
        <strain evidence="7">cv. MN47</strain>
    </source>
</reference>
<organism evidence="7">
    <name type="scientific">Arabidopsis lyrata subsp. lyrata</name>
    <name type="common">Lyre-leaved rock-cress</name>
    <dbReference type="NCBI Taxonomy" id="81972"/>
    <lineage>
        <taxon>Eukaryota</taxon>
        <taxon>Viridiplantae</taxon>
        <taxon>Streptophyta</taxon>
        <taxon>Embryophyta</taxon>
        <taxon>Tracheophyta</taxon>
        <taxon>Spermatophyta</taxon>
        <taxon>Magnoliopsida</taxon>
        <taxon>eudicotyledons</taxon>
        <taxon>Gunneridae</taxon>
        <taxon>Pentapetalae</taxon>
        <taxon>rosids</taxon>
        <taxon>malvids</taxon>
        <taxon>Brassicales</taxon>
        <taxon>Brassicaceae</taxon>
        <taxon>Camelineae</taxon>
        <taxon>Arabidopsis</taxon>
    </lineage>
</organism>
<evidence type="ECO:0000256" key="1">
    <source>
        <dbReference type="ARBA" id="ARBA00004123"/>
    </source>
</evidence>
<evidence type="ECO:0000256" key="3">
    <source>
        <dbReference type="PROSITE-ProRule" id="PRU00649"/>
    </source>
</evidence>
<dbReference type="InterPro" id="IPR017923">
    <property type="entry name" value="TFIIS_N"/>
</dbReference>
<feature type="domain" description="TFIIS N-terminal" evidence="5">
    <location>
        <begin position="161"/>
        <end position="240"/>
    </location>
</feature>
<evidence type="ECO:0000256" key="2">
    <source>
        <dbReference type="ARBA" id="ARBA00023242"/>
    </source>
</evidence>
<feature type="region of interest" description="Disordered" evidence="4">
    <location>
        <begin position="40"/>
        <end position="91"/>
    </location>
</feature>
<sequence>MEAHGLFNSSWMNTLSSSGRDAYTCNKALPLNLKKPNVVKASSELKKNEHQRSHDFAAETKKKTEFLVPKKNTDERSKTREETGEKKQSALPMKLSKNPRFGVHGTGEIKQNLKKPGLSKSVPATSRLLKLKKHQQAKVSEDPKYCHVLKKNDTETLELFEIAKKSADVANTKGLLAAEVETSICVDTLSLLMEFPISATAIETRRIMVRLENLTKHKNRKICNSAAALLQCWRHSIRDQELRESRKTQG</sequence>
<evidence type="ECO:0000313" key="6">
    <source>
        <dbReference type="EMBL" id="EFH57519.1"/>
    </source>
</evidence>
<dbReference type="Gramene" id="scaffold_401875.1">
    <property type="protein sequence ID" value="scaffold_401875.1"/>
    <property type="gene ID" value="scaffold_401875.1"/>
</dbReference>
<evidence type="ECO:0000259" key="5">
    <source>
        <dbReference type="PROSITE" id="PS51319"/>
    </source>
</evidence>
<accession>D7LFP6</accession>
<dbReference type="SUPFAM" id="SSF47676">
    <property type="entry name" value="Conserved domain common to transcription factors TFIIS, elongin A, CRSP70"/>
    <property type="match status" value="1"/>
</dbReference>
<dbReference type="PANTHER" id="PTHR31995:SF7">
    <property type="entry name" value="TRANSCRIPTION ELONGATION FACTOR (TFIIS) FAMILY PROTEIN"/>
    <property type="match status" value="1"/>
</dbReference>
<dbReference type="GO" id="GO:0005634">
    <property type="term" value="C:nucleus"/>
    <property type="evidence" value="ECO:0007669"/>
    <property type="project" value="UniProtKB-SubCell"/>
</dbReference>
<feature type="compositionally biased region" description="Basic and acidic residues" evidence="4">
    <location>
        <begin position="43"/>
        <end position="65"/>
    </location>
</feature>
<dbReference type="OrthoDB" id="1051803at2759"/>
<dbReference type="InterPro" id="IPR003617">
    <property type="entry name" value="TFIIS/CRSP70_N_sub"/>
</dbReference>
<evidence type="ECO:0000256" key="4">
    <source>
        <dbReference type="SAM" id="MobiDB-lite"/>
    </source>
</evidence>
<name>D7LFP6_ARALL</name>
<dbReference type="InterPro" id="IPR035441">
    <property type="entry name" value="TFIIS/LEDGF_dom_sf"/>
</dbReference>
<dbReference type="STRING" id="81972.D7LFP6"/>
<feature type="compositionally biased region" description="Basic and acidic residues" evidence="4">
    <location>
        <begin position="71"/>
        <end position="88"/>
    </location>
</feature>
<dbReference type="Gene3D" id="1.20.930.10">
    <property type="entry name" value="Conserved domain common to transcription factors TFIIS, elongin A, CRSP70"/>
    <property type="match status" value="1"/>
</dbReference>
<gene>
    <name evidence="6" type="ORF">ARALYDRAFT_902374</name>
</gene>
<dbReference type="HOGENOM" id="CLU_076457_0_0_1"/>
<dbReference type="PANTHER" id="PTHR31995">
    <property type="entry name" value="TRANSCRIPTION FACTOR IIS FAMILY PROTEIN-RELATED"/>
    <property type="match status" value="1"/>
</dbReference>
<dbReference type="SMART" id="SM00509">
    <property type="entry name" value="TFS2N"/>
    <property type="match status" value="1"/>
</dbReference>
<keyword evidence="2 3" id="KW-0539">Nucleus</keyword>
<proteinExistence type="predicted"/>
<dbReference type="AlphaFoldDB" id="D7LFP6"/>
<comment type="subcellular location">
    <subcellularLocation>
        <location evidence="1 3">Nucleus</location>
    </subcellularLocation>
</comment>
<dbReference type="EMBL" id="GL348716">
    <property type="protein sequence ID" value="EFH57519.1"/>
    <property type="molecule type" value="Genomic_DNA"/>
</dbReference>
<protein>
    <recommendedName>
        <fullName evidence="5">TFIIS N-terminal domain-containing protein</fullName>
    </recommendedName>
</protein>